<evidence type="ECO:0000256" key="4">
    <source>
        <dbReference type="PIRSR" id="PIRSR000005-1"/>
    </source>
</evidence>
<feature type="signal peptide" evidence="6">
    <location>
        <begin position="1"/>
        <end position="23"/>
    </location>
</feature>
<reference evidence="8" key="4">
    <citation type="submission" date="2024-05" db="EMBL/GenBank/DDBJ databases">
        <authorList>
            <person name="Sun Q."/>
            <person name="Zhou Y."/>
        </authorList>
    </citation>
    <scope>NUCLEOTIDE SEQUENCE</scope>
    <source>
        <strain evidence="8">CGMCC 1.11013</strain>
    </source>
</reference>
<evidence type="ECO:0000313" key="9">
    <source>
        <dbReference type="EMBL" id="KDR34672.1"/>
    </source>
</evidence>
<feature type="binding site" description="axial binding residue" evidence="5">
    <location>
        <position position="198"/>
    </location>
    <ligand>
        <name>heme c</name>
        <dbReference type="ChEBI" id="CHEBI:61717"/>
        <label>2</label>
    </ligand>
    <ligandPart>
        <name>Fe</name>
        <dbReference type="ChEBI" id="CHEBI:18248"/>
    </ligandPart>
</feature>
<dbReference type="InterPro" id="IPR024167">
    <property type="entry name" value="Cytochrome_c4-like"/>
</dbReference>
<feature type="binding site" description="axial binding residue" evidence="5">
    <location>
        <position position="156"/>
    </location>
    <ligand>
        <name>heme c</name>
        <dbReference type="ChEBI" id="CHEBI:61717"/>
        <label>2</label>
    </ligand>
    <ligandPart>
        <name>Fe</name>
        <dbReference type="ChEBI" id="CHEBI:18248"/>
    </ligandPart>
</feature>
<feature type="binding site" description="covalent" evidence="4">
    <location>
        <position position="152"/>
    </location>
    <ligand>
        <name>heme c</name>
        <dbReference type="ChEBI" id="CHEBI:61717"/>
        <label>2</label>
    </ligand>
</feature>
<dbReference type="eggNOG" id="COG2863">
    <property type="taxonomic scope" value="Bacteria"/>
</dbReference>
<keyword evidence="2 5" id="KW-0479">Metal-binding</keyword>
<feature type="domain" description="Cytochrome c" evidence="7">
    <location>
        <begin position="131"/>
        <end position="221"/>
    </location>
</feature>
<name>A0A069P2M1_9BURK</name>
<dbReference type="PANTHER" id="PTHR33751">
    <property type="entry name" value="CBB3-TYPE CYTOCHROME C OXIDASE SUBUNIT FIXP"/>
    <property type="match status" value="1"/>
</dbReference>
<dbReference type="Gene3D" id="1.10.760.10">
    <property type="entry name" value="Cytochrome c-like domain"/>
    <property type="match status" value="2"/>
</dbReference>
<reference evidence="8" key="1">
    <citation type="journal article" date="2014" name="Int. J. Syst. Evol. Microbiol.">
        <title>Complete genome of a new Firmicutes species belonging to the dominant human colonic microbiota ('Ruminococcus bicirculans') reveals two chromosomes and a selective capacity to utilize plant glucans.</title>
        <authorList>
            <consortium name="NISC Comparative Sequencing Program"/>
            <person name="Wegmann U."/>
            <person name="Louis P."/>
            <person name="Goesmann A."/>
            <person name="Henrissat B."/>
            <person name="Duncan S.H."/>
            <person name="Flint H.J."/>
        </authorList>
    </citation>
    <scope>NUCLEOTIDE SEQUENCE</scope>
    <source>
        <strain evidence="8">CGMCC 1.11013</strain>
    </source>
</reference>
<reference evidence="11" key="3">
    <citation type="journal article" date="2019" name="Int. J. Syst. Evol. Microbiol.">
        <title>The Global Catalogue of Microorganisms (GCM) 10K type strain sequencing project: providing services to taxonomists for standard genome sequencing and annotation.</title>
        <authorList>
            <consortium name="The Broad Institute Genomics Platform"/>
            <consortium name="The Broad Institute Genome Sequencing Center for Infectious Disease"/>
            <person name="Wu L."/>
            <person name="Ma J."/>
        </authorList>
    </citation>
    <scope>NUCLEOTIDE SEQUENCE [LARGE SCALE GENOMIC DNA]</scope>
    <source>
        <strain evidence="11">CGMCC 1.11013</strain>
    </source>
</reference>
<evidence type="ECO:0000313" key="8">
    <source>
        <dbReference type="EMBL" id="GGD63898.1"/>
    </source>
</evidence>
<dbReference type="Proteomes" id="UP000597138">
    <property type="component" value="Unassembled WGS sequence"/>
</dbReference>
<feature type="binding site" description="covalent" evidence="4">
    <location>
        <position position="53"/>
    </location>
    <ligand>
        <name>heme c</name>
        <dbReference type="ChEBI" id="CHEBI:61717"/>
        <label>1</label>
    </ligand>
</feature>
<evidence type="ECO:0000259" key="7">
    <source>
        <dbReference type="PROSITE" id="PS51007"/>
    </source>
</evidence>
<dbReference type="STRING" id="1071679.BG57_03525"/>
<reference evidence="9 10" key="2">
    <citation type="submission" date="2014-03" db="EMBL/GenBank/DDBJ databases">
        <title>Draft Genome Sequences of Four Burkholderia Strains.</title>
        <authorList>
            <person name="Liu X.Y."/>
            <person name="Li C.X."/>
            <person name="Xu J.H."/>
        </authorList>
    </citation>
    <scope>NUCLEOTIDE SEQUENCE [LARGE SCALE GENOMIC DNA]</scope>
    <source>
        <strain evidence="9 10">R27</strain>
    </source>
</reference>
<dbReference type="AlphaFoldDB" id="A0A069P2M1"/>
<keyword evidence="3 5" id="KW-0408">Iron</keyword>
<dbReference type="OrthoDB" id="9773456at2"/>
<feature type="binding site" description="covalent" evidence="4">
    <location>
        <position position="50"/>
    </location>
    <ligand>
        <name>heme c</name>
        <dbReference type="ChEBI" id="CHEBI:61717"/>
        <label>1</label>
    </ligand>
</feature>
<organism evidence="9 10">
    <name type="scientific">Caballeronia grimmiae</name>
    <dbReference type="NCBI Taxonomy" id="1071679"/>
    <lineage>
        <taxon>Bacteria</taxon>
        <taxon>Pseudomonadati</taxon>
        <taxon>Pseudomonadota</taxon>
        <taxon>Betaproteobacteria</taxon>
        <taxon>Burkholderiales</taxon>
        <taxon>Burkholderiaceae</taxon>
        <taxon>Caballeronia</taxon>
    </lineage>
</organism>
<evidence type="ECO:0000256" key="1">
    <source>
        <dbReference type="ARBA" id="ARBA00022617"/>
    </source>
</evidence>
<protein>
    <submittedName>
        <fullName evidence="8 9">Cytochrome C</fullName>
    </submittedName>
</protein>
<feature type="binding site" description="axial binding residue" evidence="5">
    <location>
        <position position="94"/>
    </location>
    <ligand>
        <name>heme c</name>
        <dbReference type="ChEBI" id="CHEBI:61717"/>
        <label>1</label>
    </ligand>
    <ligandPart>
        <name>Fe</name>
        <dbReference type="ChEBI" id="CHEBI:18248"/>
    </ligandPart>
</feature>
<dbReference type="Proteomes" id="UP000027439">
    <property type="component" value="Unassembled WGS sequence"/>
</dbReference>
<sequence>MAQRSARIACSALFAFGSIAAFAADAPPATAAGAPLERAPDTMQARVMGCATCHGAHGEGTGNDYFPRLSGKPAGYLYNQLLAFRDGRRKYPPMNYLLAYLPDAYLKQIADYFAAERPPFPQPGPVTVDARTLDLGKTLVMKGDPSRKVPACVSCHGASMTGMEPAIPGLLGLHADYISAQLGAWRYGTRTTVALDCMRQVSQLLSERDITAISAYLASLPAPANPTPVAAGSFKMPLACGSVHN</sequence>
<comment type="PTM">
    <text evidence="4">Binds 2 heme c groups covalently per subunit.</text>
</comment>
<evidence type="ECO:0000256" key="6">
    <source>
        <dbReference type="SAM" id="SignalP"/>
    </source>
</evidence>
<dbReference type="GO" id="GO:0042597">
    <property type="term" value="C:periplasmic space"/>
    <property type="evidence" value="ECO:0007669"/>
    <property type="project" value="InterPro"/>
</dbReference>
<feature type="binding site" description="covalent" evidence="4">
    <location>
        <position position="155"/>
    </location>
    <ligand>
        <name>heme c</name>
        <dbReference type="ChEBI" id="CHEBI:61717"/>
        <label>2</label>
    </ligand>
</feature>
<evidence type="ECO:0000313" key="11">
    <source>
        <dbReference type="Proteomes" id="UP000597138"/>
    </source>
</evidence>
<evidence type="ECO:0000256" key="5">
    <source>
        <dbReference type="PIRSR" id="PIRSR000005-2"/>
    </source>
</evidence>
<feature type="domain" description="Cytochrome c" evidence="7">
    <location>
        <begin position="28"/>
        <end position="117"/>
    </location>
</feature>
<feature type="binding site" description="axial binding residue" evidence="5">
    <location>
        <position position="54"/>
    </location>
    <ligand>
        <name>heme c</name>
        <dbReference type="ChEBI" id="CHEBI:61717"/>
        <label>1</label>
    </ligand>
    <ligandPart>
        <name>Fe</name>
        <dbReference type="ChEBI" id="CHEBI:18248"/>
    </ligandPart>
</feature>
<proteinExistence type="predicted"/>
<dbReference type="EMBL" id="BMEG01000002">
    <property type="protein sequence ID" value="GGD63898.1"/>
    <property type="molecule type" value="Genomic_DNA"/>
</dbReference>
<dbReference type="EMBL" id="JFHE01000011">
    <property type="protein sequence ID" value="KDR34672.1"/>
    <property type="molecule type" value="Genomic_DNA"/>
</dbReference>
<dbReference type="InterPro" id="IPR009056">
    <property type="entry name" value="Cyt_c-like_dom"/>
</dbReference>
<comment type="caution">
    <text evidence="9">The sequence shown here is derived from an EMBL/GenBank/DDBJ whole genome shotgun (WGS) entry which is preliminary data.</text>
</comment>
<accession>A0A069P2M1</accession>
<dbReference type="GO" id="GO:0009055">
    <property type="term" value="F:electron transfer activity"/>
    <property type="evidence" value="ECO:0007669"/>
    <property type="project" value="InterPro"/>
</dbReference>
<dbReference type="InterPro" id="IPR036909">
    <property type="entry name" value="Cyt_c-like_dom_sf"/>
</dbReference>
<evidence type="ECO:0000256" key="3">
    <source>
        <dbReference type="ARBA" id="ARBA00023004"/>
    </source>
</evidence>
<feature type="chain" id="PRO_5001663916" evidence="6">
    <location>
        <begin position="24"/>
        <end position="245"/>
    </location>
</feature>
<gene>
    <name evidence="9" type="ORF">BG57_03525</name>
    <name evidence="8" type="ORF">GCM10010985_17410</name>
</gene>
<dbReference type="SUPFAM" id="SSF46626">
    <property type="entry name" value="Cytochrome c"/>
    <property type="match status" value="2"/>
</dbReference>
<dbReference type="InterPro" id="IPR050597">
    <property type="entry name" value="Cytochrome_c_Oxidase_Subunit"/>
</dbReference>
<evidence type="ECO:0000313" key="10">
    <source>
        <dbReference type="Proteomes" id="UP000027439"/>
    </source>
</evidence>
<keyword evidence="6" id="KW-0732">Signal</keyword>
<dbReference type="PIRSF" id="PIRSF000005">
    <property type="entry name" value="Cytochrome_c4"/>
    <property type="match status" value="1"/>
</dbReference>
<dbReference type="GO" id="GO:0005506">
    <property type="term" value="F:iron ion binding"/>
    <property type="evidence" value="ECO:0007669"/>
    <property type="project" value="InterPro"/>
</dbReference>
<keyword evidence="11" id="KW-1185">Reference proteome</keyword>
<keyword evidence="1 4" id="KW-0349">Heme</keyword>
<dbReference type="PROSITE" id="PS51007">
    <property type="entry name" value="CYTC"/>
    <property type="match status" value="2"/>
</dbReference>
<dbReference type="GO" id="GO:0020037">
    <property type="term" value="F:heme binding"/>
    <property type="evidence" value="ECO:0007669"/>
    <property type="project" value="InterPro"/>
</dbReference>
<dbReference type="PANTHER" id="PTHR33751:SF11">
    <property type="entry name" value="BLL4483 PROTEIN"/>
    <property type="match status" value="1"/>
</dbReference>
<dbReference type="Pfam" id="PF00034">
    <property type="entry name" value="Cytochrom_C"/>
    <property type="match status" value="2"/>
</dbReference>
<evidence type="ECO:0000256" key="2">
    <source>
        <dbReference type="ARBA" id="ARBA00022723"/>
    </source>
</evidence>